<evidence type="ECO:0000313" key="2">
    <source>
        <dbReference type="EMBL" id="KAJ7322045.1"/>
    </source>
</evidence>
<protein>
    <submittedName>
        <fullName evidence="2">Uncharacterized protein</fullName>
    </submittedName>
</protein>
<sequence length="410" mass="44866">MDVGFHWLEKELPGFQLYLFSAATYSQPTASIPVMSAATNRQPTASIPVTSAATNNQPTASVPVMSAATNHQPTAYVPVISPTASCVSTTTFQTVTSAASSLLNLPPAANLILTDAALSFGSIYKEWTLRSIQRQQLDAQWQGTLKEAIRIGNDKLYDEQGVNATLDDVLTAVGNLCNICGIVQEFNVFGANPLDQLENVVHSILQQMPSFNIVVITLCMPAHWQEQQTVEEMMRTCKELVQAAINEGTDKKNDLLQELASARSGSRASTSSVSSNAIRSHARGEEEACLESLRTEQQATVARAKAINEELGPSHKYQLLDLLVKEPSKHVQEFINSQFKDSKPQDHCHGPGLKTPNFTIPGLQVDLGWVVLGNACYPVQTPQPTWQLAKGTFFKGRFEALRMTIDQEHQ</sequence>
<dbReference type="Proteomes" id="UP001163046">
    <property type="component" value="Unassembled WGS sequence"/>
</dbReference>
<evidence type="ECO:0000256" key="1">
    <source>
        <dbReference type="SAM" id="MobiDB-lite"/>
    </source>
</evidence>
<dbReference type="EMBL" id="MU827820">
    <property type="protein sequence ID" value="KAJ7322045.1"/>
    <property type="molecule type" value="Genomic_DNA"/>
</dbReference>
<feature type="region of interest" description="Disordered" evidence="1">
    <location>
        <begin position="260"/>
        <end position="280"/>
    </location>
</feature>
<gene>
    <name evidence="2" type="ORF">OS493_033208</name>
</gene>
<proteinExistence type="predicted"/>
<keyword evidence="3" id="KW-1185">Reference proteome</keyword>
<organism evidence="2 3">
    <name type="scientific">Desmophyllum pertusum</name>
    <dbReference type="NCBI Taxonomy" id="174260"/>
    <lineage>
        <taxon>Eukaryota</taxon>
        <taxon>Metazoa</taxon>
        <taxon>Cnidaria</taxon>
        <taxon>Anthozoa</taxon>
        <taxon>Hexacorallia</taxon>
        <taxon>Scleractinia</taxon>
        <taxon>Caryophylliina</taxon>
        <taxon>Caryophylliidae</taxon>
        <taxon>Desmophyllum</taxon>
    </lineage>
</organism>
<comment type="caution">
    <text evidence="2">The sequence shown here is derived from an EMBL/GenBank/DDBJ whole genome shotgun (WGS) entry which is preliminary data.</text>
</comment>
<dbReference type="AlphaFoldDB" id="A0A9W9Y815"/>
<accession>A0A9W9Y815</accession>
<reference evidence="2" key="1">
    <citation type="submission" date="2023-01" db="EMBL/GenBank/DDBJ databases">
        <title>Genome assembly of the deep-sea coral Lophelia pertusa.</title>
        <authorList>
            <person name="Herrera S."/>
            <person name="Cordes E."/>
        </authorList>
    </citation>
    <scope>NUCLEOTIDE SEQUENCE</scope>
    <source>
        <strain evidence="2">USNM1676648</strain>
        <tissue evidence="2">Polyp</tissue>
    </source>
</reference>
<evidence type="ECO:0000313" key="3">
    <source>
        <dbReference type="Proteomes" id="UP001163046"/>
    </source>
</evidence>
<feature type="compositionally biased region" description="Low complexity" evidence="1">
    <location>
        <begin position="260"/>
        <end position="279"/>
    </location>
</feature>
<name>A0A9W9Y815_9CNID</name>